<dbReference type="GO" id="GO:0016432">
    <property type="term" value="F:tRNA-uridine aminocarboxypropyltransferase activity"/>
    <property type="evidence" value="ECO:0007669"/>
    <property type="project" value="UniProtKB-EC"/>
</dbReference>
<protein>
    <recommendedName>
        <fullName evidence="1">tRNA-uridine aminocarboxypropyltransferase</fullName>
        <ecNumber evidence="1">2.5.1.25</ecNumber>
    </recommendedName>
</protein>
<proteinExistence type="predicted"/>
<keyword evidence="2" id="KW-0808">Transferase</keyword>
<accession>A0A934JPI5</accession>
<evidence type="ECO:0000313" key="7">
    <source>
        <dbReference type="Proteomes" id="UP000628710"/>
    </source>
</evidence>
<dbReference type="EMBL" id="JAEMNX010000012">
    <property type="protein sequence ID" value="MBJ7538273.1"/>
    <property type="molecule type" value="Genomic_DNA"/>
</dbReference>
<dbReference type="AlphaFoldDB" id="A0A934JPI5"/>
<reference evidence="6" key="1">
    <citation type="submission" date="2020-12" db="EMBL/GenBank/DDBJ databases">
        <title>Marinomonas arctica sp. nov., a psychrotolerant bacterium isolated from the Arctic.</title>
        <authorList>
            <person name="Zhang Y."/>
        </authorList>
    </citation>
    <scope>NUCLEOTIDE SEQUENCE</scope>
    <source>
        <strain evidence="6">C1424</strain>
    </source>
</reference>
<dbReference type="PANTHER" id="PTHR21392">
    <property type="entry name" value="TRNA-URIDINE AMINOCARBOXYPROPYLTRANSFERASE 2"/>
    <property type="match status" value="1"/>
</dbReference>
<sequence>MKIWLLTHSEELKKINGTGQLVKQALKEECTIIEWSRVSPSKDILALPTNNTLLVYLCENAQSSLTRESVNKIENIILIDGTWQQARKIHNHSPYLKRFPYYEIQGEQSIYSKRRNQKKIGLCTAEVAIHFLKLHQHSKTDALIESFSEFNQ</sequence>
<dbReference type="InterPro" id="IPR039262">
    <property type="entry name" value="DTWD2/TAPT"/>
</dbReference>
<evidence type="ECO:0000256" key="2">
    <source>
        <dbReference type="ARBA" id="ARBA00022679"/>
    </source>
</evidence>
<keyword evidence="4" id="KW-0819">tRNA processing</keyword>
<organism evidence="6 7">
    <name type="scientific">Marinomonas transparens</name>
    <dbReference type="NCBI Taxonomy" id="2795388"/>
    <lineage>
        <taxon>Bacteria</taxon>
        <taxon>Pseudomonadati</taxon>
        <taxon>Pseudomonadota</taxon>
        <taxon>Gammaproteobacteria</taxon>
        <taxon>Oceanospirillales</taxon>
        <taxon>Oceanospirillaceae</taxon>
        <taxon>Marinomonas</taxon>
    </lineage>
</organism>
<dbReference type="PANTHER" id="PTHR21392:SF1">
    <property type="entry name" value="TRNA-URIDINE AMINOCARBOXYPROPYLTRANSFERASE"/>
    <property type="match status" value="1"/>
</dbReference>
<evidence type="ECO:0000256" key="3">
    <source>
        <dbReference type="ARBA" id="ARBA00022691"/>
    </source>
</evidence>
<name>A0A934JPI5_9GAMM</name>
<dbReference type="EC" id="2.5.1.25" evidence="1"/>
<dbReference type="RefSeq" id="WP_199468684.1">
    <property type="nucleotide sequence ID" value="NZ_JAEMNX010000012.1"/>
</dbReference>
<dbReference type="Pfam" id="PF03942">
    <property type="entry name" value="DTW"/>
    <property type="match status" value="1"/>
</dbReference>
<dbReference type="GO" id="GO:0008033">
    <property type="term" value="P:tRNA processing"/>
    <property type="evidence" value="ECO:0007669"/>
    <property type="project" value="UniProtKB-KW"/>
</dbReference>
<evidence type="ECO:0000256" key="1">
    <source>
        <dbReference type="ARBA" id="ARBA00012386"/>
    </source>
</evidence>
<evidence type="ECO:0000256" key="4">
    <source>
        <dbReference type="ARBA" id="ARBA00022694"/>
    </source>
</evidence>
<feature type="domain" description="DTW" evidence="5">
    <location>
        <begin position="1"/>
        <end position="152"/>
    </location>
</feature>
<keyword evidence="7" id="KW-1185">Reference proteome</keyword>
<evidence type="ECO:0000259" key="5">
    <source>
        <dbReference type="SMART" id="SM01144"/>
    </source>
</evidence>
<evidence type="ECO:0000313" key="6">
    <source>
        <dbReference type="EMBL" id="MBJ7538273.1"/>
    </source>
</evidence>
<gene>
    <name evidence="6" type="ORF">I8J31_11355</name>
</gene>
<dbReference type="InterPro" id="IPR005636">
    <property type="entry name" value="DTW"/>
</dbReference>
<keyword evidence="3" id="KW-0949">S-adenosyl-L-methionine</keyword>
<comment type="caution">
    <text evidence="6">The sequence shown here is derived from an EMBL/GenBank/DDBJ whole genome shotgun (WGS) entry which is preliminary data.</text>
</comment>
<dbReference type="SMART" id="SM01144">
    <property type="entry name" value="DTW"/>
    <property type="match status" value="1"/>
</dbReference>
<dbReference type="Proteomes" id="UP000628710">
    <property type="component" value="Unassembled WGS sequence"/>
</dbReference>